<dbReference type="PANTHER" id="PTHR33021">
    <property type="entry name" value="BLUE COPPER PROTEIN"/>
    <property type="match status" value="1"/>
</dbReference>
<name>A0AAV8CME0_9POAL</name>
<keyword evidence="2" id="KW-0325">Glycoprotein</keyword>
<feature type="chain" id="PRO_5043552336" evidence="3">
    <location>
        <begin position="30"/>
        <end position="188"/>
    </location>
</feature>
<evidence type="ECO:0000256" key="3">
    <source>
        <dbReference type="SAM" id="SignalP"/>
    </source>
</evidence>
<dbReference type="InterPro" id="IPR003245">
    <property type="entry name" value="Phytocyanin_dom"/>
</dbReference>
<feature type="signal peptide" evidence="3">
    <location>
        <begin position="1"/>
        <end position="29"/>
    </location>
</feature>
<keyword evidence="1" id="KW-1015">Disulfide bond</keyword>
<dbReference type="SUPFAM" id="SSF49503">
    <property type="entry name" value="Cupredoxins"/>
    <property type="match status" value="1"/>
</dbReference>
<keyword evidence="3" id="KW-0732">Signal</keyword>
<dbReference type="FunFam" id="2.60.40.420:FF:000034">
    <property type="entry name" value="Cupredoxin superfamily protein"/>
    <property type="match status" value="1"/>
</dbReference>
<proteinExistence type="predicted"/>
<accession>A0AAV8CME0</accession>
<feature type="domain" description="Phytocyanin" evidence="4">
    <location>
        <begin position="30"/>
        <end position="135"/>
    </location>
</feature>
<dbReference type="Gene3D" id="2.60.40.420">
    <property type="entry name" value="Cupredoxins - blue copper proteins"/>
    <property type="match status" value="1"/>
</dbReference>
<dbReference type="InterPro" id="IPR008972">
    <property type="entry name" value="Cupredoxin"/>
</dbReference>
<protein>
    <submittedName>
        <fullName evidence="5">Early nodulin-like protein 2</fullName>
    </submittedName>
</protein>
<evidence type="ECO:0000313" key="6">
    <source>
        <dbReference type="Proteomes" id="UP001140206"/>
    </source>
</evidence>
<dbReference type="GO" id="GO:0009055">
    <property type="term" value="F:electron transfer activity"/>
    <property type="evidence" value="ECO:0007669"/>
    <property type="project" value="InterPro"/>
</dbReference>
<dbReference type="GO" id="GO:0005886">
    <property type="term" value="C:plasma membrane"/>
    <property type="evidence" value="ECO:0007669"/>
    <property type="project" value="TreeGrafter"/>
</dbReference>
<sequence>MASPSTARVSFCILFLSVCTAPLLSVASAAEYIVGGESGWSTHHPAVCQDKEIYAWWAEIRTFYVGDRLNFNNETDSVQLVNLNDYKNCNTSNPIQELKGNNTLFELRKLGYHQFISGEADNCLAGQRMMVHVVPDDYVNDERTHESFLHVIPRKHRPVKFGIAARSRAGDNKNPFVENRTRDDKDIN</sequence>
<dbReference type="AlphaFoldDB" id="A0AAV8CME0"/>
<dbReference type="PROSITE" id="PS51485">
    <property type="entry name" value="PHYTOCYANIN"/>
    <property type="match status" value="1"/>
</dbReference>
<evidence type="ECO:0000313" key="5">
    <source>
        <dbReference type="EMBL" id="KAJ4755621.1"/>
    </source>
</evidence>
<dbReference type="Proteomes" id="UP001140206">
    <property type="component" value="Chromosome 5"/>
</dbReference>
<dbReference type="InterPro" id="IPR039391">
    <property type="entry name" value="Phytocyanin-like"/>
</dbReference>
<comment type="caution">
    <text evidence="5">The sequence shown here is derived from an EMBL/GenBank/DDBJ whole genome shotgun (WGS) entry which is preliminary data.</text>
</comment>
<evidence type="ECO:0000259" key="4">
    <source>
        <dbReference type="PROSITE" id="PS51485"/>
    </source>
</evidence>
<reference evidence="5" key="1">
    <citation type="submission" date="2022-08" db="EMBL/GenBank/DDBJ databases">
        <authorList>
            <person name="Marques A."/>
        </authorList>
    </citation>
    <scope>NUCLEOTIDE SEQUENCE</scope>
    <source>
        <strain evidence="5">RhyPub2mFocal</strain>
        <tissue evidence="5">Leaves</tissue>
    </source>
</reference>
<dbReference type="EMBL" id="JAMFTS010000005">
    <property type="protein sequence ID" value="KAJ4755621.1"/>
    <property type="molecule type" value="Genomic_DNA"/>
</dbReference>
<dbReference type="Pfam" id="PF02298">
    <property type="entry name" value="Cu_bind_like"/>
    <property type="match status" value="1"/>
</dbReference>
<keyword evidence="6" id="KW-1185">Reference proteome</keyword>
<evidence type="ECO:0000256" key="1">
    <source>
        <dbReference type="ARBA" id="ARBA00023157"/>
    </source>
</evidence>
<organism evidence="5 6">
    <name type="scientific">Rhynchospora pubera</name>
    <dbReference type="NCBI Taxonomy" id="906938"/>
    <lineage>
        <taxon>Eukaryota</taxon>
        <taxon>Viridiplantae</taxon>
        <taxon>Streptophyta</taxon>
        <taxon>Embryophyta</taxon>
        <taxon>Tracheophyta</taxon>
        <taxon>Spermatophyta</taxon>
        <taxon>Magnoliopsida</taxon>
        <taxon>Liliopsida</taxon>
        <taxon>Poales</taxon>
        <taxon>Cyperaceae</taxon>
        <taxon>Cyperoideae</taxon>
        <taxon>Rhynchosporeae</taxon>
        <taxon>Rhynchospora</taxon>
    </lineage>
</organism>
<evidence type="ECO:0000256" key="2">
    <source>
        <dbReference type="ARBA" id="ARBA00023180"/>
    </source>
</evidence>
<gene>
    <name evidence="5" type="ORF">LUZ62_090026</name>
</gene>
<dbReference type="PANTHER" id="PTHR33021:SF14">
    <property type="entry name" value="OS01G0272700 PROTEIN"/>
    <property type="match status" value="1"/>
</dbReference>